<dbReference type="AlphaFoldDB" id="A0A6A4HC05"/>
<dbReference type="OrthoDB" id="3256283at2759"/>
<name>A0A6A4HC05_9AGAR</name>
<gene>
    <name evidence="1" type="ORF">BT96DRAFT_923291</name>
</gene>
<evidence type="ECO:0000313" key="1">
    <source>
        <dbReference type="EMBL" id="KAE9394777.1"/>
    </source>
</evidence>
<evidence type="ECO:0000313" key="2">
    <source>
        <dbReference type="Proteomes" id="UP000799118"/>
    </source>
</evidence>
<accession>A0A6A4HC05</accession>
<dbReference type="Proteomes" id="UP000799118">
    <property type="component" value="Unassembled WGS sequence"/>
</dbReference>
<proteinExistence type="predicted"/>
<reference evidence="1" key="1">
    <citation type="journal article" date="2019" name="Environ. Microbiol.">
        <title>Fungal ecological strategies reflected in gene transcription - a case study of two litter decomposers.</title>
        <authorList>
            <person name="Barbi F."/>
            <person name="Kohler A."/>
            <person name="Barry K."/>
            <person name="Baskaran P."/>
            <person name="Daum C."/>
            <person name="Fauchery L."/>
            <person name="Ihrmark K."/>
            <person name="Kuo A."/>
            <person name="LaButti K."/>
            <person name="Lipzen A."/>
            <person name="Morin E."/>
            <person name="Grigoriev I.V."/>
            <person name="Henrissat B."/>
            <person name="Lindahl B."/>
            <person name="Martin F."/>
        </authorList>
    </citation>
    <scope>NUCLEOTIDE SEQUENCE</scope>
    <source>
        <strain evidence="1">JB14</strain>
    </source>
</reference>
<dbReference type="EMBL" id="ML769543">
    <property type="protein sequence ID" value="KAE9394777.1"/>
    <property type="molecule type" value="Genomic_DNA"/>
</dbReference>
<sequence length="81" mass="9235">MSRVWTKADKELFEGVVTLRVNFSSMYQRKGHGNGGLYRFAFWAVRARKGDDGNEIGLDCGTGSTGLWVEYRDGDLEDDYY</sequence>
<keyword evidence="2" id="KW-1185">Reference proteome</keyword>
<protein>
    <submittedName>
        <fullName evidence="1">Uncharacterized protein</fullName>
    </submittedName>
</protein>
<organism evidence="1 2">
    <name type="scientific">Gymnopus androsaceus JB14</name>
    <dbReference type="NCBI Taxonomy" id="1447944"/>
    <lineage>
        <taxon>Eukaryota</taxon>
        <taxon>Fungi</taxon>
        <taxon>Dikarya</taxon>
        <taxon>Basidiomycota</taxon>
        <taxon>Agaricomycotina</taxon>
        <taxon>Agaricomycetes</taxon>
        <taxon>Agaricomycetidae</taxon>
        <taxon>Agaricales</taxon>
        <taxon>Marasmiineae</taxon>
        <taxon>Omphalotaceae</taxon>
        <taxon>Gymnopus</taxon>
    </lineage>
</organism>